<reference evidence="2" key="1">
    <citation type="journal article" date="2019" name="Int. J. Syst. Evol. Microbiol.">
        <title>The Global Catalogue of Microorganisms (GCM) 10K type strain sequencing project: providing services to taxonomists for standard genome sequencing and annotation.</title>
        <authorList>
            <consortium name="The Broad Institute Genomics Platform"/>
            <consortium name="The Broad Institute Genome Sequencing Center for Infectious Disease"/>
            <person name="Wu L."/>
            <person name="Ma J."/>
        </authorList>
    </citation>
    <scope>NUCLEOTIDE SEQUENCE [LARGE SCALE GENOMIC DNA]</scope>
    <source>
        <strain evidence="2">JCM 11496</strain>
    </source>
</reference>
<dbReference type="RefSeq" id="WP_343878598.1">
    <property type="nucleotide sequence ID" value="NZ_BAAAIJ010000020.1"/>
</dbReference>
<accession>A0ABW4Q7G6</accession>
<name>A0ABW4Q7G6_9MICC</name>
<proteinExistence type="predicted"/>
<dbReference type="Proteomes" id="UP001597307">
    <property type="component" value="Unassembled WGS sequence"/>
</dbReference>
<evidence type="ECO:0000313" key="1">
    <source>
        <dbReference type="EMBL" id="MFD1846650.1"/>
    </source>
</evidence>
<gene>
    <name evidence="1" type="ORF">ACFSFX_08580</name>
</gene>
<comment type="caution">
    <text evidence="1">The sequence shown here is derived from an EMBL/GenBank/DDBJ whole genome shotgun (WGS) entry which is preliminary data.</text>
</comment>
<dbReference type="EMBL" id="JBHUGA010000021">
    <property type="protein sequence ID" value="MFD1846650.1"/>
    <property type="molecule type" value="Genomic_DNA"/>
</dbReference>
<organism evidence="1 2">
    <name type="scientific">Arthrobacter flavus</name>
    <dbReference type="NCBI Taxonomy" id="95172"/>
    <lineage>
        <taxon>Bacteria</taxon>
        <taxon>Bacillati</taxon>
        <taxon>Actinomycetota</taxon>
        <taxon>Actinomycetes</taxon>
        <taxon>Micrococcales</taxon>
        <taxon>Micrococcaceae</taxon>
        <taxon>Arthrobacter</taxon>
    </lineage>
</organism>
<protein>
    <submittedName>
        <fullName evidence="1">Uncharacterized protein</fullName>
    </submittedName>
</protein>
<sequence>MLPLLAERVLHLDLYTSALTYILAFGLAKAGTNGTNRCPQ</sequence>
<keyword evidence="2" id="KW-1185">Reference proteome</keyword>
<evidence type="ECO:0000313" key="2">
    <source>
        <dbReference type="Proteomes" id="UP001597307"/>
    </source>
</evidence>